<dbReference type="EMBL" id="VUNG01000005">
    <property type="protein sequence ID" value="MST83719.1"/>
    <property type="molecule type" value="Genomic_DNA"/>
</dbReference>
<dbReference type="Gene3D" id="3.80.10.10">
    <property type="entry name" value="Ribonuclease Inhibitor"/>
    <property type="match status" value="2"/>
</dbReference>
<dbReference type="InterPro" id="IPR053139">
    <property type="entry name" value="Surface_bspA-like"/>
</dbReference>
<evidence type="ECO:0000256" key="1">
    <source>
        <dbReference type="SAM" id="SignalP"/>
    </source>
</evidence>
<evidence type="ECO:0000313" key="2">
    <source>
        <dbReference type="EMBL" id="MST83719.1"/>
    </source>
</evidence>
<dbReference type="AlphaFoldDB" id="A0A7K0KCW1"/>
<feature type="chain" id="PRO_5029876661" evidence="1">
    <location>
        <begin position="26"/>
        <end position="467"/>
    </location>
</feature>
<protein>
    <submittedName>
        <fullName evidence="2">Leucine-rich repeat protein</fullName>
    </submittedName>
</protein>
<dbReference type="InterPro" id="IPR032675">
    <property type="entry name" value="LRR_dom_sf"/>
</dbReference>
<dbReference type="PANTHER" id="PTHR45661:SF3">
    <property type="entry name" value="IG-LIKE DOMAIN-CONTAINING PROTEIN"/>
    <property type="match status" value="1"/>
</dbReference>
<dbReference type="InterPro" id="IPR026906">
    <property type="entry name" value="LRR_5"/>
</dbReference>
<dbReference type="Proteomes" id="UP000438914">
    <property type="component" value="Unassembled WGS sequence"/>
</dbReference>
<dbReference type="Pfam" id="PF13306">
    <property type="entry name" value="LRR_5"/>
    <property type="match status" value="1"/>
</dbReference>
<proteinExistence type="predicted"/>
<name>A0A7K0KCW1_9BACT</name>
<evidence type="ECO:0000313" key="3">
    <source>
        <dbReference type="Proteomes" id="UP000438914"/>
    </source>
</evidence>
<dbReference type="PANTHER" id="PTHR45661">
    <property type="entry name" value="SURFACE ANTIGEN"/>
    <property type="match status" value="1"/>
</dbReference>
<sequence>MKYSALKKMLSVIALLLCISCSDETETISDLRGGDEVSQTVLDKGSYTLSKEGGMTEFKFTNVSVDSCYIQSEHPNWLMLDKIGSYSDELDLYLTAQPNNDWDTRTAKLCLMKGKERRDITFSQSAFPKMESSTQVIKLAPNDTVFTFTVKTNVPVRMKADVAEGLSYIYYDYEQPSHEEGKAWTIAVNGKVPKNEGLGKASTIYVMGDGVPTANVIVWQTGTVGDVNPVLNNLKPGALAEFLSTDPKTTPYIKSLKVSGELNGDDIYALRTLLTRYKTLKALDLFGARIVSGGKAYLTTALNEQYYTRNDEVGEDMFRDCTSLEKITLPEHLKAIGIQAFANCSSLPGIEIPSTVKSIDSQAFFSCTNMSFIGIPIEGSQLEYIGSGAFSTGSVLDDLYIPATVKDLSRLAFSPCRVLELHVQWTTPPNVVITKQLAKGKLYVPKGCKGAYAADKNWCKFSDIQEE</sequence>
<organism evidence="2 3">
    <name type="scientific">Hallella mizrahii</name>
    <dbReference type="NCBI Taxonomy" id="2606637"/>
    <lineage>
        <taxon>Bacteria</taxon>
        <taxon>Pseudomonadati</taxon>
        <taxon>Bacteroidota</taxon>
        <taxon>Bacteroidia</taxon>
        <taxon>Bacteroidales</taxon>
        <taxon>Prevotellaceae</taxon>
        <taxon>Hallella</taxon>
    </lineage>
</organism>
<dbReference type="SUPFAM" id="SSF52058">
    <property type="entry name" value="L domain-like"/>
    <property type="match status" value="1"/>
</dbReference>
<comment type="caution">
    <text evidence="2">The sequence shown here is derived from an EMBL/GenBank/DDBJ whole genome shotgun (WGS) entry which is preliminary data.</text>
</comment>
<keyword evidence="1" id="KW-0732">Signal</keyword>
<gene>
    <name evidence="2" type="ORF">FYJ73_03325</name>
</gene>
<accession>A0A7K0KCW1</accession>
<keyword evidence="3" id="KW-1185">Reference proteome</keyword>
<reference evidence="2 3" key="1">
    <citation type="submission" date="2019-08" db="EMBL/GenBank/DDBJ databases">
        <title>In-depth cultivation of the pig gut microbiome towards novel bacterial diversity and tailored functional studies.</title>
        <authorList>
            <person name="Wylensek D."/>
            <person name="Hitch T.C.A."/>
            <person name="Clavel T."/>
        </authorList>
    </citation>
    <scope>NUCLEOTIDE SEQUENCE [LARGE SCALE GENOMIC DNA]</scope>
    <source>
        <strain evidence="2 3">LKV-178-WT-2A</strain>
    </source>
</reference>
<feature type="signal peptide" evidence="1">
    <location>
        <begin position="1"/>
        <end position="25"/>
    </location>
</feature>